<dbReference type="CDD" id="cd06257">
    <property type="entry name" value="DnaJ"/>
    <property type="match status" value="1"/>
</dbReference>
<dbReference type="EMBL" id="ML987215">
    <property type="protein sequence ID" value="KAF2240903.1"/>
    <property type="molecule type" value="Genomic_DNA"/>
</dbReference>
<dbReference type="OrthoDB" id="5376045at2759"/>
<name>A0A6A6HTQ2_9PLEO</name>
<proteinExistence type="predicted"/>
<gene>
    <name evidence="2" type="ORF">BU26DRAFT_202101</name>
</gene>
<reference evidence="2" key="1">
    <citation type="journal article" date="2020" name="Stud. Mycol.">
        <title>101 Dothideomycetes genomes: a test case for predicting lifestyles and emergence of pathogens.</title>
        <authorList>
            <person name="Haridas S."/>
            <person name="Albert R."/>
            <person name="Binder M."/>
            <person name="Bloem J."/>
            <person name="Labutti K."/>
            <person name="Salamov A."/>
            <person name="Andreopoulos B."/>
            <person name="Baker S."/>
            <person name="Barry K."/>
            <person name="Bills G."/>
            <person name="Bluhm B."/>
            <person name="Cannon C."/>
            <person name="Castanera R."/>
            <person name="Culley D."/>
            <person name="Daum C."/>
            <person name="Ezra D."/>
            <person name="Gonzalez J."/>
            <person name="Henrissat B."/>
            <person name="Kuo A."/>
            <person name="Liang C."/>
            <person name="Lipzen A."/>
            <person name="Lutzoni F."/>
            <person name="Magnuson J."/>
            <person name="Mondo S."/>
            <person name="Nolan M."/>
            <person name="Ohm R."/>
            <person name="Pangilinan J."/>
            <person name="Park H.-J."/>
            <person name="Ramirez L."/>
            <person name="Alfaro M."/>
            <person name="Sun H."/>
            <person name="Tritt A."/>
            <person name="Yoshinaga Y."/>
            <person name="Zwiers L.-H."/>
            <person name="Turgeon B."/>
            <person name="Goodwin S."/>
            <person name="Spatafora J."/>
            <person name="Crous P."/>
            <person name="Grigoriev I."/>
        </authorList>
    </citation>
    <scope>NUCLEOTIDE SEQUENCE</scope>
    <source>
        <strain evidence="2">CBS 122368</strain>
    </source>
</reference>
<dbReference type="InterPro" id="IPR001623">
    <property type="entry name" value="DnaJ_domain"/>
</dbReference>
<sequence length="156" mass="17743">MPTSQEFWLVTTTFDPIFDQILVTFGDSGIAQTHSQLFHPTHFSDRLEMVGVDFPNLRQVDIFDLLGLDPYALQNLTPEAQLEDIRRAYRRVMLVSHPDKAVENDDGKATLLNVLKDFLCNFDKRDPELWSTCLHIPSENLRKGPTQATEVIDVGA</sequence>
<organism evidence="2 3">
    <name type="scientific">Trematosphaeria pertusa</name>
    <dbReference type="NCBI Taxonomy" id="390896"/>
    <lineage>
        <taxon>Eukaryota</taxon>
        <taxon>Fungi</taxon>
        <taxon>Dikarya</taxon>
        <taxon>Ascomycota</taxon>
        <taxon>Pezizomycotina</taxon>
        <taxon>Dothideomycetes</taxon>
        <taxon>Pleosporomycetidae</taxon>
        <taxon>Pleosporales</taxon>
        <taxon>Massarineae</taxon>
        <taxon>Trematosphaeriaceae</taxon>
        <taxon>Trematosphaeria</taxon>
    </lineage>
</organism>
<evidence type="ECO:0000313" key="3">
    <source>
        <dbReference type="Proteomes" id="UP000800094"/>
    </source>
</evidence>
<dbReference type="InterPro" id="IPR036869">
    <property type="entry name" value="J_dom_sf"/>
</dbReference>
<dbReference type="SMART" id="SM00271">
    <property type="entry name" value="DnaJ"/>
    <property type="match status" value="1"/>
</dbReference>
<evidence type="ECO:0000259" key="1">
    <source>
        <dbReference type="PROSITE" id="PS50076"/>
    </source>
</evidence>
<dbReference type="GeneID" id="54573877"/>
<protein>
    <recommendedName>
        <fullName evidence="1">J domain-containing protein</fullName>
    </recommendedName>
</protein>
<evidence type="ECO:0000313" key="2">
    <source>
        <dbReference type="EMBL" id="KAF2240903.1"/>
    </source>
</evidence>
<accession>A0A6A6HTQ2</accession>
<dbReference type="Pfam" id="PF00226">
    <property type="entry name" value="DnaJ"/>
    <property type="match status" value="1"/>
</dbReference>
<dbReference type="Gene3D" id="1.10.287.110">
    <property type="entry name" value="DnaJ domain"/>
    <property type="match status" value="1"/>
</dbReference>
<dbReference type="AlphaFoldDB" id="A0A6A6HTQ2"/>
<dbReference type="PROSITE" id="PS50076">
    <property type="entry name" value="DNAJ_2"/>
    <property type="match status" value="1"/>
</dbReference>
<dbReference type="SUPFAM" id="SSF46565">
    <property type="entry name" value="Chaperone J-domain"/>
    <property type="match status" value="1"/>
</dbReference>
<feature type="domain" description="J" evidence="1">
    <location>
        <begin position="61"/>
        <end position="124"/>
    </location>
</feature>
<keyword evidence="3" id="KW-1185">Reference proteome</keyword>
<dbReference type="Proteomes" id="UP000800094">
    <property type="component" value="Unassembled WGS sequence"/>
</dbReference>
<dbReference type="RefSeq" id="XP_033675907.1">
    <property type="nucleotide sequence ID" value="XM_033820547.1"/>
</dbReference>